<evidence type="ECO:0000259" key="2">
    <source>
        <dbReference type="SMART" id="SM00382"/>
    </source>
</evidence>
<evidence type="ECO:0000313" key="4">
    <source>
        <dbReference type="Proteomes" id="UP000481858"/>
    </source>
</evidence>
<dbReference type="InParanoid" id="A0A7C8N3M4"/>
<feature type="domain" description="AAA+ ATPase" evidence="2">
    <location>
        <begin position="1341"/>
        <end position="1468"/>
    </location>
</feature>
<dbReference type="GO" id="GO:0016887">
    <property type="term" value="F:ATP hydrolysis activity"/>
    <property type="evidence" value="ECO:0007669"/>
    <property type="project" value="InterPro"/>
</dbReference>
<dbReference type="InterPro" id="IPR027417">
    <property type="entry name" value="P-loop_NTPase"/>
</dbReference>
<keyword evidence="4" id="KW-1185">Reference proteome</keyword>
<dbReference type="SUPFAM" id="SSF52540">
    <property type="entry name" value="P-loop containing nucleoside triphosphate hydrolases"/>
    <property type="match status" value="1"/>
</dbReference>
<gene>
    <name evidence="3" type="ORF">GQX73_g6025</name>
</gene>
<dbReference type="InterPro" id="IPR003593">
    <property type="entry name" value="AAA+_ATPase"/>
</dbReference>
<dbReference type="Gene3D" id="3.40.50.300">
    <property type="entry name" value="P-loop containing nucleotide triphosphate hydrolases"/>
    <property type="match status" value="1"/>
</dbReference>
<dbReference type="InterPro" id="IPR054289">
    <property type="entry name" value="DUF7025"/>
</dbReference>
<feature type="region of interest" description="Disordered" evidence="1">
    <location>
        <begin position="1242"/>
        <end position="1263"/>
    </location>
</feature>
<feature type="compositionally biased region" description="Basic and acidic residues" evidence="1">
    <location>
        <begin position="1242"/>
        <end position="1253"/>
    </location>
</feature>
<name>A0A7C8N3M4_9PEZI</name>
<dbReference type="Proteomes" id="UP000481858">
    <property type="component" value="Unassembled WGS sequence"/>
</dbReference>
<dbReference type="SMART" id="SM00382">
    <property type="entry name" value="AAA"/>
    <property type="match status" value="1"/>
</dbReference>
<comment type="caution">
    <text evidence="3">The sequence shown here is derived from an EMBL/GenBank/DDBJ whole genome shotgun (WGS) entry which is preliminary data.</text>
</comment>
<evidence type="ECO:0000313" key="3">
    <source>
        <dbReference type="EMBL" id="KAF2967536.1"/>
    </source>
</evidence>
<dbReference type="Pfam" id="PF22942">
    <property type="entry name" value="DUF7025"/>
    <property type="match status" value="1"/>
</dbReference>
<evidence type="ECO:0000256" key="1">
    <source>
        <dbReference type="SAM" id="MobiDB-lite"/>
    </source>
</evidence>
<dbReference type="Pfam" id="PF23232">
    <property type="entry name" value="AAA_lid_13"/>
    <property type="match status" value="1"/>
</dbReference>
<protein>
    <recommendedName>
        <fullName evidence="2">AAA+ ATPase domain-containing protein</fullName>
    </recommendedName>
</protein>
<dbReference type="Pfam" id="PF00004">
    <property type="entry name" value="AAA"/>
    <property type="match status" value="1"/>
</dbReference>
<dbReference type="InterPro" id="IPR010730">
    <property type="entry name" value="HET"/>
</dbReference>
<dbReference type="PANTHER" id="PTHR46411">
    <property type="entry name" value="FAMILY ATPASE, PUTATIVE-RELATED"/>
    <property type="match status" value="1"/>
</dbReference>
<dbReference type="InterPro" id="IPR056599">
    <property type="entry name" value="AAA_lid_fung"/>
</dbReference>
<proteinExistence type="predicted"/>
<dbReference type="InterPro" id="IPR003959">
    <property type="entry name" value="ATPase_AAA_core"/>
</dbReference>
<organism evidence="3 4">
    <name type="scientific">Xylaria multiplex</name>
    <dbReference type="NCBI Taxonomy" id="323545"/>
    <lineage>
        <taxon>Eukaryota</taxon>
        <taxon>Fungi</taxon>
        <taxon>Dikarya</taxon>
        <taxon>Ascomycota</taxon>
        <taxon>Pezizomycotina</taxon>
        <taxon>Sordariomycetes</taxon>
        <taxon>Xylariomycetidae</taxon>
        <taxon>Xylariales</taxon>
        <taxon>Xylariaceae</taxon>
        <taxon>Xylaria</taxon>
    </lineage>
</organism>
<dbReference type="EMBL" id="WUBL01000066">
    <property type="protein sequence ID" value="KAF2967536.1"/>
    <property type="molecule type" value="Genomic_DNA"/>
</dbReference>
<dbReference type="Pfam" id="PF06985">
    <property type="entry name" value="HET"/>
    <property type="match status" value="1"/>
</dbReference>
<sequence length="1576" mass="179987">MAYASSNEFARFMRSEVIGPGTHHTKAVGTILQDLSNRDPQFLFIKAAFHEFLHGKLGLEEARSSIGSLYLAGPDNSREDRHIHVEVTFNGVRDTNFGKDQHLYVIFDDILNTTIYELLDRLDTDITPEEAQKLLNLDRKVELLDTLHRRSISIPWREKPVKSDSSAKDSGQKNEYRYSSRLDSTKIRVLHIQPGLKESPIECKLEIRCLNNDKIEEALSYVWSERNSGKPIFDKEIKIYESQFRITTNLDKILRYLRDENNIRTMWVDAICINQSDLEEKAHQIGLMREIYSKAQTTTIWLDDGLAAQEGLRLCPTDEPGDNFNLLPEEFGEMINEYNLEAILETFYKYGKDSTWNERKIKVTTTLLRCLNTIMTHQWIELYLLELYKNGVDDQIVKRLRPENSEASTLSDIKNRRLQTLLSLVAHYRASDPRDKIFALESLQLRSDGRLIKVDYINQSVEDVFQRITARCLSQELILAAVCYDLFEGEKTPSWVLDFTYSNARRQTTPLGQQNLQGFLFDFNNWQPIWKTSLPDESLSERVVCFATPKTLFCSGISVGVINFAAVVPDLSEGTFQDLKKFLAEFNQRVREELRSVTVDNVSIPDKHVRQSIDSEAEAGVKTGIPNMSFPTDEEMVKFATLGTGIQERGSKSGGEEEEIAQSAMFLILIGGIAGRYLFATKNGIVGLATAPIQKGDTFAIIHKYPNYVILRGVKEQGGELQDWEKSWMVARAAVMEDKDKMRDRVENLPKSFFQIITISDDRSCGSEFDRKKRILSALSRPAADKKAQLQGIWDQTSSNTKPKGASIQNIEGSYVVSEGQTNSPLTIGAPLVADSSRARSSLGTNYALDDYQKQLMLLEMENKKRLMMERENVDMLSHRSPIMPSVDDALRVVMEALKMPSGSSLTIDTLREYASKIDVEPRVQLIYRVSQNRGKKMYLDPPQWLGGANSSKEAIVGNLHIPRVSSYLSNHPEIVCVVYRDYDSSDQRAEDSDDEDSGAGSVPKHSSESIELISKEIIAGVDAFCDYFKFDMDGVASTKASILSSPYLPIFHTKGNNLNSFLGTLENTQRQHLQLLLDYILTEYRLEHELVNEMTKKGKITYKCIKYLFKPGGVVVQGNHQNSRGYLCTAWPREGQLENGLNLEVQHWEFDGAFSRKETKLVLPIDIEDLLEKEIDDLDIRPVEFVNESTKERLRRRGGWFWKCRIRHIVSYHEENERGVEDSGHARYIIDMKMYRELHKRGEDSTQNKGTDDLGPEALKQNDPPNDKFVYLMPLTIKGYNLKRKKWLELEVDKIGPVVWNKQAFKNLVMKERTKSLIQALISNQIEAENSTDLIPGKGNGLIMLLHGGPGTGKTLTAESVAEIAEKPLYPVTCGDIGIEPEDVENYLESVLHIGKTWGCVVLLDEAEVFLEQRGLEDLRRNALVSVFLRVLEYYDGILILTSNRVGTFDEAFKSRIQLALHYENLTEYQRTQIWNNFISRLKEINEEGIHFDDLKDNIENLAKHELNGREIRNTITTARQYARWQRQQPHGQSVRLNYKMMSEVIETAGEFNRYIKKLNHGRTHDQLAKEDGVR</sequence>
<feature type="region of interest" description="Disordered" evidence="1">
    <location>
        <begin position="987"/>
        <end position="1008"/>
    </location>
</feature>
<dbReference type="GO" id="GO:0005524">
    <property type="term" value="F:ATP binding"/>
    <property type="evidence" value="ECO:0007669"/>
    <property type="project" value="InterPro"/>
</dbReference>
<reference evidence="3 4" key="1">
    <citation type="submission" date="2019-12" db="EMBL/GenBank/DDBJ databases">
        <title>Draft genome sequence of the ascomycete Xylaria multiplex DSM 110363.</title>
        <authorList>
            <person name="Buettner E."/>
            <person name="Kellner H."/>
        </authorList>
    </citation>
    <scope>NUCLEOTIDE SEQUENCE [LARGE SCALE GENOMIC DNA]</scope>
    <source>
        <strain evidence="3 4">DSM 110363</strain>
    </source>
</reference>
<dbReference type="PANTHER" id="PTHR46411:SF2">
    <property type="entry name" value="AAA+ ATPASE DOMAIN-CONTAINING PROTEIN"/>
    <property type="match status" value="1"/>
</dbReference>
<accession>A0A7C8N3M4</accession>
<dbReference type="OrthoDB" id="10042665at2759"/>